<proteinExistence type="inferred from homology"/>
<accession>A0A418WIT4</accession>
<comment type="caution">
    <text evidence="5">The sequence shown here is derived from an EMBL/GenBank/DDBJ whole genome shotgun (WGS) entry which is preliminary data.</text>
</comment>
<dbReference type="Pfam" id="PF07859">
    <property type="entry name" value="Abhydrolase_3"/>
    <property type="match status" value="1"/>
</dbReference>
<dbReference type="PANTHER" id="PTHR48081:SF30">
    <property type="entry name" value="ACETYL-HYDROLASE LIPR-RELATED"/>
    <property type="match status" value="1"/>
</dbReference>
<dbReference type="GO" id="GO:0004806">
    <property type="term" value="F:triacylglycerol lipase activity"/>
    <property type="evidence" value="ECO:0007669"/>
    <property type="project" value="TreeGrafter"/>
</dbReference>
<reference evidence="5 6" key="1">
    <citation type="submission" date="2018-09" db="EMBL/GenBank/DDBJ databases">
        <authorList>
            <person name="Zhu H."/>
        </authorList>
    </citation>
    <scope>NUCLEOTIDE SEQUENCE [LARGE SCALE GENOMIC DNA]</scope>
    <source>
        <strain evidence="5 6">K1W22B-8</strain>
    </source>
</reference>
<evidence type="ECO:0000313" key="5">
    <source>
        <dbReference type="EMBL" id="RJF89961.1"/>
    </source>
</evidence>
<evidence type="ECO:0000256" key="2">
    <source>
        <dbReference type="ARBA" id="ARBA00022801"/>
    </source>
</evidence>
<feature type="active site" evidence="3">
    <location>
        <position position="184"/>
    </location>
</feature>
<keyword evidence="6" id="KW-1185">Reference proteome</keyword>
<dbReference type="AlphaFoldDB" id="A0A418WIT4"/>
<sequence length="345" mass="37652">MPPARTIIDMSARVKKLSARVNNRQCPIWILLAIHSTETEPDMLNRIYRGILRVTLKPVLRSTFSVGFQRKWTHFLGVMMLGPRGTRARQQSMNGVPAEYVTVGEPAADLAILYLHGGGYNLCSARGYRAVTGRFAKSSGVAVHVPDYRLAPEHPHPAALEDALRAYRWLRQQGLRHIAIAGDSAGGGLTLATAVALRDAGEPMPVALALISPWVDLAARGETYRTHVQRDPQISPDGAAQWARAYTRDLPLDHPLCSPLYADLKGLPPMLIHVGSEEILLSDSLSLQARARAAGVDVRLREFAGMWHDFQIQAGLVKEGAESLTALGGFLRGQLDRHAAAKSST</sequence>
<dbReference type="InterPro" id="IPR050300">
    <property type="entry name" value="GDXG_lipolytic_enzyme"/>
</dbReference>
<dbReference type="InterPro" id="IPR029058">
    <property type="entry name" value="AB_hydrolase_fold"/>
</dbReference>
<evidence type="ECO:0000259" key="4">
    <source>
        <dbReference type="Pfam" id="PF07859"/>
    </source>
</evidence>
<comment type="similarity">
    <text evidence="1">Belongs to the 'GDXG' lipolytic enzyme family.</text>
</comment>
<protein>
    <submittedName>
        <fullName evidence="5">Alpha/beta hydrolase</fullName>
    </submittedName>
</protein>
<dbReference type="EMBL" id="QYUK01000011">
    <property type="protein sequence ID" value="RJF89961.1"/>
    <property type="molecule type" value="Genomic_DNA"/>
</dbReference>
<dbReference type="InterPro" id="IPR033140">
    <property type="entry name" value="Lipase_GDXG_put_SER_AS"/>
</dbReference>
<dbReference type="SUPFAM" id="SSF53474">
    <property type="entry name" value="alpha/beta-Hydrolases"/>
    <property type="match status" value="1"/>
</dbReference>
<evidence type="ECO:0000256" key="1">
    <source>
        <dbReference type="ARBA" id="ARBA00010515"/>
    </source>
</evidence>
<dbReference type="PANTHER" id="PTHR48081">
    <property type="entry name" value="AB HYDROLASE SUPERFAMILY PROTEIN C4A8.06C"/>
    <property type="match status" value="1"/>
</dbReference>
<evidence type="ECO:0000313" key="6">
    <source>
        <dbReference type="Proteomes" id="UP000284605"/>
    </source>
</evidence>
<dbReference type="PROSITE" id="PS01174">
    <property type="entry name" value="LIPASE_GDXG_SER"/>
    <property type="match status" value="1"/>
</dbReference>
<gene>
    <name evidence="5" type="ORF">D3874_11795</name>
</gene>
<dbReference type="InterPro" id="IPR013094">
    <property type="entry name" value="AB_hydrolase_3"/>
</dbReference>
<evidence type="ECO:0000256" key="3">
    <source>
        <dbReference type="PROSITE-ProRule" id="PRU10038"/>
    </source>
</evidence>
<organism evidence="5 6">
    <name type="scientific">Oleomonas cavernae</name>
    <dbReference type="NCBI Taxonomy" id="2320859"/>
    <lineage>
        <taxon>Bacteria</taxon>
        <taxon>Pseudomonadati</taxon>
        <taxon>Pseudomonadota</taxon>
        <taxon>Alphaproteobacteria</taxon>
        <taxon>Acetobacterales</taxon>
        <taxon>Acetobacteraceae</taxon>
        <taxon>Oleomonas</taxon>
    </lineage>
</organism>
<dbReference type="Gene3D" id="3.40.50.1820">
    <property type="entry name" value="alpha/beta hydrolase"/>
    <property type="match status" value="1"/>
</dbReference>
<name>A0A418WIT4_9PROT</name>
<keyword evidence="2 5" id="KW-0378">Hydrolase</keyword>
<dbReference type="Proteomes" id="UP000284605">
    <property type="component" value="Unassembled WGS sequence"/>
</dbReference>
<feature type="domain" description="Alpha/beta hydrolase fold-3" evidence="4">
    <location>
        <begin position="112"/>
        <end position="311"/>
    </location>
</feature>